<evidence type="ECO:0000313" key="1">
    <source>
        <dbReference type="EMBL" id="KPJ52282.1"/>
    </source>
</evidence>
<evidence type="ECO:0008006" key="3">
    <source>
        <dbReference type="Google" id="ProtNLM"/>
    </source>
</evidence>
<comment type="caution">
    <text evidence="1">The sequence shown here is derived from an EMBL/GenBank/DDBJ whole genome shotgun (WGS) entry which is preliminary data.</text>
</comment>
<dbReference type="AlphaFoldDB" id="A0A0S7WQ68"/>
<name>A0A0S7WQ68_UNCT6</name>
<accession>A0A0S7WQ68</accession>
<sequence>MNEEPRFASMTADDFRAALERLEISQRGFARVANVDERTVRKWVLGESPVPGLVALTIALLEALQDADQEKASRILQEFDAFPS</sequence>
<dbReference type="GO" id="GO:0003677">
    <property type="term" value="F:DNA binding"/>
    <property type="evidence" value="ECO:0007669"/>
    <property type="project" value="InterPro"/>
</dbReference>
<dbReference type="Proteomes" id="UP000052008">
    <property type="component" value="Unassembled WGS sequence"/>
</dbReference>
<dbReference type="Gene3D" id="1.10.260.40">
    <property type="entry name" value="lambda repressor-like DNA-binding domains"/>
    <property type="match status" value="1"/>
</dbReference>
<dbReference type="EMBL" id="LIZS01000067">
    <property type="protein sequence ID" value="KPJ52282.1"/>
    <property type="molecule type" value="Genomic_DNA"/>
</dbReference>
<gene>
    <name evidence="1" type="ORF">AMJ39_08260</name>
</gene>
<organism evidence="1 2">
    <name type="scientific">candidate division TA06 bacterium DG_24</name>
    <dbReference type="NCBI Taxonomy" id="1703770"/>
    <lineage>
        <taxon>Bacteria</taxon>
        <taxon>Bacteria division TA06</taxon>
    </lineage>
</organism>
<dbReference type="InterPro" id="IPR010982">
    <property type="entry name" value="Lambda_DNA-bd_dom_sf"/>
</dbReference>
<proteinExistence type="predicted"/>
<reference evidence="1 2" key="1">
    <citation type="journal article" date="2015" name="Microbiome">
        <title>Genomic resolution of linkages in carbon, nitrogen, and sulfur cycling among widespread estuary sediment bacteria.</title>
        <authorList>
            <person name="Baker B.J."/>
            <person name="Lazar C.S."/>
            <person name="Teske A.P."/>
            <person name="Dick G.J."/>
        </authorList>
    </citation>
    <scope>NUCLEOTIDE SEQUENCE [LARGE SCALE GENOMIC DNA]</scope>
    <source>
        <strain evidence="1">DG_24</strain>
    </source>
</reference>
<protein>
    <recommendedName>
        <fullName evidence="3">HTH cro/C1-type domain-containing protein</fullName>
    </recommendedName>
</protein>
<evidence type="ECO:0000313" key="2">
    <source>
        <dbReference type="Proteomes" id="UP000052008"/>
    </source>
</evidence>